<reference evidence="1 2" key="1">
    <citation type="submission" date="2024-04" db="EMBL/GenBank/DDBJ databases">
        <authorList>
            <consortium name="Genoscope - CEA"/>
            <person name="William W."/>
        </authorList>
    </citation>
    <scope>NUCLEOTIDE SEQUENCE [LARGE SCALE GENOMIC DNA]</scope>
</reference>
<evidence type="ECO:0000313" key="1">
    <source>
        <dbReference type="EMBL" id="CAL1527882.1"/>
    </source>
</evidence>
<dbReference type="AlphaFoldDB" id="A0AAV2H3B5"/>
<gene>
    <name evidence="1" type="ORF">GSLYS_00002052001</name>
</gene>
<dbReference type="EMBL" id="CAXITT010000024">
    <property type="protein sequence ID" value="CAL1527882.1"/>
    <property type="molecule type" value="Genomic_DNA"/>
</dbReference>
<evidence type="ECO:0000313" key="2">
    <source>
        <dbReference type="Proteomes" id="UP001497497"/>
    </source>
</evidence>
<name>A0AAV2H3B5_LYMST</name>
<comment type="caution">
    <text evidence="1">The sequence shown here is derived from an EMBL/GenBank/DDBJ whole genome shotgun (WGS) entry which is preliminary data.</text>
</comment>
<proteinExistence type="predicted"/>
<protein>
    <submittedName>
        <fullName evidence="1">Uncharacterized protein</fullName>
    </submittedName>
</protein>
<keyword evidence="2" id="KW-1185">Reference proteome</keyword>
<dbReference type="Proteomes" id="UP001497497">
    <property type="component" value="Unassembled WGS sequence"/>
</dbReference>
<organism evidence="1 2">
    <name type="scientific">Lymnaea stagnalis</name>
    <name type="common">Great pond snail</name>
    <name type="synonym">Helix stagnalis</name>
    <dbReference type="NCBI Taxonomy" id="6523"/>
    <lineage>
        <taxon>Eukaryota</taxon>
        <taxon>Metazoa</taxon>
        <taxon>Spiralia</taxon>
        <taxon>Lophotrochozoa</taxon>
        <taxon>Mollusca</taxon>
        <taxon>Gastropoda</taxon>
        <taxon>Heterobranchia</taxon>
        <taxon>Euthyneura</taxon>
        <taxon>Panpulmonata</taxon>
        <taxon>Hygrophila</taxon>
        <taxon>Lymnaeoidea</taxon>
        <taxon>Lymnaeidae</taxon>
        <taxon>Lymnaea</taxon>
    </lineage>
</organism>
<accession>A0AAV2H3B5</accession>
<sequence length="255" mass="28840">MDSQLFQNEMTHNAFSYPTSYMKHPFYESLGSRRHSFRKNELDGRTGFLDDCLGLAEQGFYKDVNKPNTYYCFCCGLELAVRKASFLEEVCLCNVHKMYNTTVSCCCAYWEIFKIFKTTDVKITEKINHASAHGLLGYEGCNPIAVWFNCHNELLVTGDKSLWDTILNNQSRGDDVDVNAELNTQENSHGTGFRIRLGVLNPEQNSTAESSLDETDGVRPSSDAVGRIARSARLDASRLLLCPFCTRYLSFDRVG</sequence>